<name>A0A1H1ARL7_9LACT</name>
<reference evidence="2" key="1">
    <citation type="submission" date="2016-10" db="EMBL/GenBank/DDBJ databases">
        <authorList>
            <person name="Varghese N."/>
            <person name="Submissions S."/>
        </authorList>
    </citation>
    <scope>NUCLEOTIDE SEQUENCE [LARGE SCALE GENOMIC DNA]</scope>
    <source>
        <strain evidence="2">MPL-11</strain>
    </source>
</reference>
<dbReference type="RefSeq" id="WP_089977912.1">
    <property type="nucleotide sequence ID" value="NZ_CP084916.1"/>
</dbReference>
<dbReference type="EMBL" id="FNJW01000008">
    <property type="protein sequence ID" value="SDQ42270.1"/>
    <property type="molecule type" value="Genomic_DNA"/>
</dbReference>
<dbReference type="Proteomes" id="UP000199481">
    <property type="component" value="Unassembled WGS sequence"/>
</dbReference>
<dbReference type="OrthoDB" id="9781616at2"/>
<dbReference type="InterPro" id="IPR008323">
    <property type="entry name" value="UCP033563"/>
</dbReference>
<dbReference type="Pfam" id="PF06245">
    <property type="entry name" value="DUF1015"/>
    <property type="match status" value="1"/>
</dbReference>
<evidence type="ECO:0000313" key="1">
    <source>
        <dbReference type="EMBL" id="SDQ42270.1"/>
    </source>
</evidence>
<keyword evidence="2" id="KW-1185">Reference proteome</keyword>
<proteinExistence type="predicted"/>
<evidence type="ECO:0000313" key="2">
    <source>
        <dbReference type="Proteomes" id="UP000199481"/>
    </source>
</evidence>
<dbReference type="PANTHER" id="PTHR36454:SF1">
    <property type="entry name" value="DUF1015 DOMAIN-CONTAINING PROTEIN"/>
    <property type="match status" value="1"/>
</dbReference>
<sequence length="413" mass="47577">MVKIKSFKAIRPTEKYASEIASLPYDVLNSKEARMIGDQNEKSFLHIDKAEIDLAEENSPYAQQVYQKAAENLKSFLQKGWLIQEDTEQFYLYQLTMNGRSQMGLVVCASIEDYVEKNIKKHEFTREEKEIDRIRHVDATDANTSPIFLTYRDQESIDALIEKWAVENEPIYHFSSFHDVEHTVWVINQEAVKDKLTQLFDQNVAELYIADGHHRTESAVKVALKRKEMYPDASNEAEFNFFLAVLFPKSQLAIWDYNRVVKGLIQEDFFEKVAEKFDVEKVSSPYKPEQPKTIGMYVNNEWYKLTVKPNFISNHPVQGLDVSLLQEYLLTPLFGIEDIRTDKRIDFIGGIRGMQALSDAVDEGSFSAAFSMYPTTIDELMCVADSGEVLPPKSTWFEPKLLSGLFVHDLESK</sequence>
<accession>A0A1H1ARL7</accession>
<organism evidence="1 2">
    <name type="scientific">Carnobacterium viridans</name>
    <dbReference type="NCBI Taxonomy" id="174587"/>
    <lineage>
        <taxon>Bacteria</taxon>
        <taxon>Bacillati</taxon>
        <taxon>Bacillota</taxon>
        <taxon>Bacilli</taxon>
        <taxon>Lactobacillales</taxon>
        <taxon>Carnobacteriaceae</taxon>
        <taxon>Carnobacterium</taxon>
    </lineage>
</organism>
<dbReference type="AlphaFoldDB" id="A0A1H1ARL7"/>
<dbReference type="PANTHER" id="PTHR36454">
    <property type="entry name" value="LMO2823 PROTEIN"/>
    <property type="match status" value="1"/>
</dbReference>
<gene>
    <name evidence="1" type="ORF">SAMN04487752_2225</name>
</gene>
<dbReference type="PIRSF" id="PIRSF033563">
    <property type="entry name" value="UCP033563"/>
    <property type="match status" value="1"/>
</dbReference>
<protein>
    <submittedName>
        <fullName evidence="1">Uncharacterized conserved protein, DUF1015 family</fullName>
    </submittedName>
</protein>